<proteinExistence type="predicted"/>
<keyword evidence="1" id="KW-1133">Transmembrane helix</keyword>
<dbReference type="STRING" id="553466.SAMN04487950_0560"/>
<protein>
    <submittedName>
        <fullName evidence="2">Short C-terminal domain-containing protein</fullName>
    </submittedName>
</protein>
<keyword evidence="3" id="KW-1185">Reference proteome</keyword>
<feature type="transmembrane region" description="Helical" evidence="1">
    <location>
        <begin position="52"/>
        <end position="78"/>
    </location>
</feature>
<reference evidence="3" key="1">
    <citation type="submission" date="2016-10" db="EMBL/GenBank/DDBJ databases">
        <authorList>
            <person name="Varghese N."/>
            <person name="Submissions S."/>
        </authorList>
    </citation>
    <scope>NUCLEOTIDE SEQUENCE [LARGE SCALE GENOMIC DNA]</scope>
    <source>
        <strain evidence="3">CGMCC 1.7738</strain>
    </source>
</reference>
<gene>
    <name evidence="2" type="ORF">SAMN04487950_0560</name>
</gene>
<dbReference type="AlphaFoldDB" id="A0A1I4BJW5"/>
<evidence type="ECO:0000313" key="3">
    <source>
        <dbReference type="Proteomes" id="UP000199607"/>
    </source>
</evidence>
<evidence type="ECO:0000313" key="2">
    <source>
        <dbReference type="EMBL" id="SFK68231.1"/>
    </source>
</evidence>
<organism evidence="2 3">
    <name type="scientific">Halogranum rubrum</name>
    <dbReference type="NCBI Taxonomy" id="553466"/>
    <lineage>
        <taxon>Archaea</taxon>
        <taxon>Methanobacteriati</taxon>
        <taxon>Methanobacteriota</taxon>
        <taxon>Stenosarchaea group</taxon>
        <taxon>Halobacteria</taxon>
        <taxon>Halobacteriales</taxon>
        <taxon>Haloferacaceae</taxon>
    </lineage>
</organism>
<dbReference type="RefSeq" id="WP_089868317.1">
    <property type="nucleotide sequence ID" value="NZ_FOTC01000001.1"/>
</dbReference>
<keyword evidence="1" id="KW-0812">Transmembrane</keyword>
<evidence type="ECO:0000256" key="1">
    <source>
        <dbReference type="SAM" id="Phobius"/>
    </source>
</evidence>
<dbReference type="EMBL" id="FOTC01000001">
    <property type="protein sequence ID" value="SFK68231.1"/>
    <property type="molecule type" value="Genomic_DNA"/>
</dbReference>
<name>A0A1I4BJW5_9EURY</name>
<sequence>MGWVKRHLLVTSFVGLLLSVGLLTALVGYLGVVVYAALVSGGSIVGPLLELALPFLLGVAVLLTTATLSGVGFAVAVLRRLSLPRSERVHAVVDHVEREYSPLSSVVFADFLAPPEPSADERAERALADLKQQYVEGDLTEAEFERKVDRLVATDSVDEARADRERRLVHEREQSR</sequence>
<dbReference type="Proteomes" id="UP000199607">
    <property type="component" value="Unassembled WGS sequence"/>
</dbReference>
<accession>A0A1I4BJW5</accession>
<keyword evidence="1" id="KW-0472">Membrane</keyword>